<comment type="subcellular location">
    <subcellularLocation>
        <location evidence="1">Membrane</location>
        <topology evidence="1">Multi-pass membrane protein</topology>
    </subcellularLocation>
</comment>
<dbReference type="Proteomes" id="UP000425960">
    <property type="component" value="Chromosome"/>
</dbReference>
<keyword evidence="2" id="KW-0813">Transport</keyword>
<organism evidence="7 8">
    <name type="scientific">Desulfosarcina ovata subsp. sediminis</name>
    <dbReference type="NCBI Taxonomy" id="885957"/>
    <lineage>
        <taxon>Bacteria</taxon>
        <taxon>Pseudomonadati</taxon>
        <taxon>Thermodesulfobacteriota</taxon>
        <taxon>Desulfobacteria</taxon>
        <taxon>Desulfobacterales</taxon>
        <taxon>Desulfosarcinaceae</taxon>
        <taxon>Desulfosarcina</taxon>
    </lineage>
</organism>
<feature type="transmembrane region" description="Helical" evidence="6">
    <location>
        <begin position="269"/>
        <end position="290"/>
    </location>
</feature>
<dbReference type="InterPro" id="IPR004752">
    <property type="entry name" value="AmpG_permease/AT-1"/>
</dbReference>
<evidence type="ECO:0000256" key="3">
    <source>
        <dbReference type="ARBA" id="ARBA00022692"/>
    </source>
</evidence>
<feature type="transmembrane region" description="Helical" evidence="6">
    <location>
        <begin position="388"/>
        <end position="409"/>
    </location>
</feature>
<feature type="transmembrane region" description="Helical" evidence="6">
    <location>
        <begin position="119"/>
        <end position="138"/>
    </location>
</feature>
<dbReference type="SUPFAM" id="SSF103473">
    <property type="entry name" value="MFS general substrate transporter"/>
    <property type="match status" value="1"/>
</dbReference>
<dbReference type="InterPro" id="IPR011701">
    <property type="entry name" value="MFS"/>
</dbReference>
<accession>A0A5K7ZZB7</accession>
<feature type="transmembrane region" description="Helical" evidence="6">
    <location>
        <begin position="158"/>
        <end position="178"/>
    </location>
</feature>
<dbReference type="PANTHER" id="PTHR12778">
    <property type="entry name" value="SOLUTE CARRIER FAMILY 33 ACETYL-COA TRANSPORTER -RELATED"/>
    <property type="match status" value="1"/>
</dbReference>
<evidence type="ECO:0000256" key="6">
    <source>
        <dbReference type="SAM" id="Phobius"/>
    </source>
</evidence>
<keyword evidence="4 6" id="KW-1133">Transmembrane helix</keyword>
<keyword evidence="5 6" id="KW-0472">Membrane</keyword>
<reference evidence="7 8" key="1">
    <citation type="submission" date="2019-11" db="EMBL/GenBank/DDBJ databases">
        <title>Comparative genomics of hydrocarbon-degrading Desulfosarcina strains.</title>
        <authorList>
            <person name="Watanabe M."/>
            <person name="Kojima H."/>
            <person name="Fukui M."/>
        </authorList>
    </citation>
    <scope>NUCLEOTIDE SEQUENCE [LARGE SCALE GENOMIC DNA]</scope>
    <source>
        <strain evidence="7 8">28bB2T</strain>
    </source>
</reference>
<dbReference type="EMBL" id="AP021876">
    <property type="protein sequence ID" value="BBO85450.1"/>
    <property type="molecule type" value="Genomic_DNA"/>
</dbReference>
<dbReference type="InterPro" id="IPR036259">
    <property type="entry name" value="MFS_trans_sf"/>
</dbReference>
<evidence type="ECO:0000313" key="8">
    <source>
        <dbReference type="Proteomes" id="UP000425960"/>
    </source>
</evidence>
<feature type="transmembrane region" description="Helical" evidence="6">
    <location>
        <begin position="365"/>
        <end position="382"/>
    </location>
</feature>
<feature type="transmembrane region" description="Helical" evidence="6">
    <location>
        <begin position="324"/>
        <end position="344"/>
    </location>
</feature>
<dbReference type="RefSeq" id="WP_155313221.1">
    <property type="nucleotide sequence ID" value="NZ_AP021876.1"/>
</dbReference>
<feature type="transmembrane region" description="Helical" evidence="6">
    <location>
        <begin position="297"/>
        <end position="318"/>
    </location>
</feature>
<dbReference type="Gene3D" id="1.20.1250.20">
    <property type="entry name" value="MFS general substrate transporter like domains"/>
    <property type="match status" value="1"/>
</dbReference>
<proteinExistence type="predicted"/>
<dbReference type="KEGG" id="dov:DSCO28_60160"/>
<protein>
    <submittedName>
        <fullName evidence="7">MFS transporter</fullName>
    </submittedName>
</protein>
<dbReference type="GO" id="GO:0016020">
    <property type="term" value="C:membrane"/>
    <property type="evidence" value="ECO:0007669"/>
    <property type="project" value="UniProtKB-SubCell"/>
</dbReference>
<sequence length="426" mass="46691">MPDDGGGTEIRLTATQMTRKPLRIWLLLASLYMTQFLGLSFFWIALVVIMRRQGAPMERLGVIYLLGLFWAIKFLWAPLVDRFAFGRLGHYRGWLLLTQSGMVLNLIIIGCFDISTQFGAVLTGCVVLAFLSSTQDIAADGLTCRLLSAKERGLGNGIQYAGGMLGNVLGGGVVLMAYPHIGWKGCMAILALCTSVSLFQVLCFREKTYSVACQNSPVPLRRFWSFWQTSGHKQWFLLLLIYPIGSTLAHAILAPMMVDVGWSMERIGMVMNILGSILSALSSLFTGWLLRWRARSSVLIGAATVQVIGLLAITLSLIGLPDDWRVHCSVGACFLIHGVLLTLISTMMMDRASLKSPATDFTLQFSAYYFLKFVAAAGSTILAGQLGYLAVLMVACAFACLALVLALYFKPTAEKRMDRVALGNVH</sequence>
<keyword evidence="3 6" id="KW-0812">Transmembrane</keyword>
<dbReference type="GO" id="GO:0022857">
    <property type="term" value="F:transmembrane transporter activity"/>
    <property type="evidence" value="ECO:0007669"/>
    <property type="project" value="InterPro"/>
</dbReference>
<dbReference type="PANTHER" id="PTHR12778:SF10">
    <property type="entry name" value="MAJOR FACILITATOR SUPERFAMILY DOMAIN-CONTAINING PROTEIN 3"/>
    <property type="match status" value="1"/>
</dbReference>
<evidence type="ECO:0000256" key="1">
    <source>
        <dbReference type="ARBA" id="ARBA00004141"/>
    </source>
</evidence>
<feature type="transmembrane region" description="Helical" evidence="6">
    <location>
        <begin position="91"/>
        <end position="112"/>
    </location>
</feature>
<evidence type="ECO:0000256" key="4">
    <source>
        <dbReference type="ARBA" id="ARBA00022989"/>
    </source>
</evidence>
<evidence type="ECO:0000256" key="5">
    <source>
        <dbReference type="ARBA" id="ARBA00023136"/>
    </source>
</evidence>
<feature type="transmembrane region" description="Helical" evidence="6">
    <location>
        <begin position="24"/>
        <end position="49"/>
    </location>
</feature>
<evidence type="ECO:0000313" key="7">
    <source>
        <dbReference type="EMBL" id="BBO85450.1"/>
    </source>
</evidence>
<gene>
    <name evidence="7" type="ORF">DSCO28_60160</name>
</gene>
<name>A0A5K7ZZB7_9BACT</name>
<feature type="transmembrane region" description="Helical" evidence="6">
    <location>
        <begin position="235"/>
        <end position="257"/>
    </location>
</feature>
<dbReference type="AlphaFoldDB" id="A0A5K7ZZB7"/>
<dbReference type="Pfam" id="PF07690">
    <property type="entry name" value="MFS_1"/>
    <property type="match status" value="1"/>
</dbReference>
<evidence type="ECO:0000256" key="2">
    <source>
        <dbReference type="ARBA" id="ARBA00022448"/>
    </source>
</evidence>
<feature type="transmembrane region" description="Helical" evidence="6">
    <location>
        <begin position="61"/>
        <end position="79"/>
    </location>
</feature>